<dbReference type="PROSITE" id="PS50302">
    <property type="entry name" value="PUM"/>
    <property type="match status" value="7"/>
</dbReference>
<evidence type="ECO:0000313" key="5">
    <source>
        <dbReference type="EMBL" id="KAA8906985.1"/>
    </source>
</evidence>
<dbReference type="PROSITE" id="PS50303">
    <property type="entry name" value="PUM_HD"/>
    <property type="match status" value="1"/>
</dbReference>
<feature type="compositionally biased region" description="Polar residues" evidence="3">
    <location>
        <begin position="62"/>
        <end position="76"/>
    </location>
</feature>
<accession>A0A642UWT8</accession>
<dbReference type="CDD" id="cd07920">
    <property type="entry name" value="Pumilio"/>
    <property type="match status" value="1"/>
</dbReference>
<dbReference type="SUPFAM" id="SSF48371">
    <property type="entry name" value="ARM repeat"/>
    <property type="match status" value="1"/>
</dbReference>
<proteinExistence type="predicted"/>
<evidence type="ECO:0000256" key="3">
    <source>
        <dbReference type="SAM" id="MobiDB-lite"/>
    </source>
</evidence>
<evidence type="ECO:0000256" key="2">
    <source>
        <dbReference type="PROSITE-ProRule" id="PRU00317"/>
    </source>
</evidence>
<feature type="repeat" description="Pumilio" evidence="2">
    <location>
        <begin position="248"/>
        <end position="287"/>
    </location>
</feature>
<sequence length="570" mass="62653">MTTRSGSIVEGLPGFLEDDSEFFTHGKGKKDSSDGKPPSPPVDLIGSLNLGLDEEKNPLKSAVSSPMGASSWNASSAAVPGVPSFDLSSQASDLSPPPIIAPPFIANVTSGDEQSTTSTAANTQQDSDYSLHAQGYPPPPIFGNFSVPPMLPPQVQGGLWSQPGPPLHQIMRHHPPFVENAANHVMFQPQSMQYNMNQAMLQQATSSGHQMSAPLGVSNRRIANVHRKNGHRRKGDDAAKYANAKLEDFVGDIYSLCKDQHGCRFLQRQLEIEKEGDQSVAASMIFNEIYLKIVELMTDPFGNYLIQKLFNSVTFDQRLILVKNASPEFVRIALDPHGTRALQKLIESIDCTEDSEEVALLVESLAPNVVSLSRDLNGNHVVQKCLQKLPPAQNQFIFDAASTHCVEIATHRHGCCVLQRCLDHGSTSQKAQMSREVANNATQLSLDPFGNYVVQYVYSQGDQNSIDVILAHVKRNIITLSLHKFGSNVIEKSLRMSKYSEILVDELLQHEDKFEELLNDAYGNYVLQTSLDVASPKAVERLSASLQPLLPQIKNTPHGRRIMTKIQAIM</sequence>
<feature type="repeat" description="Pumilio" evidence="2">
    <location>
        <begin position="288"/>
        <end position="323"/>
    </location>
</feature>
<name>A0A642UWT8_DIURU</name>
<evidence type="ECO:0000313" key="6">
    <source>
        <dbReference type="Proteomes" id="UP000449547"/>
    </source>
</evidence>
<dbReference type="InterPro" id="IPR011989">
    <property type="entry name" value="ARM-like"/>
</dbReference>
<dbReference type="GO" id="GO:0010608">
    <property type="term" value="P:post-transcriptional regulation of gene expression"/>
    <property type="evidence" value="ECO:0007669"/>
    <property type="project" value="TreeGrafter"/>
</dbReference>
<dbReference type="PANTHER" id="PTHR12537:SF13">
    <property type="entry name" value="PUMILIO HOMOLOGY DOMAIN FAMILY MEMBER 4"/>
    <property type="match status" value="1"/>
</dbReference>
<dbReference type="SMART" id="SM00025">
    <property type="entry name" value="Pumilio"/>
    <property type="match status" value="8"/>
</dbReference>
<keyword evidence="6" id="KW-1185">Reference proteome</keyword>
<dbReference type="InterPro" id="IPR033712">
    <property type="entry name" value="Pumilio_RNA-bd"/>
</dbReference>
<dbReference type="GO" id="GO:0005737">
    <property type="term" value="C:cytoplasm"/>
    <property type="evidence" value="ECO:0007669"/>
    <property type="project" value="TreeGrafter"/>
</dbReference>
<dbReference type="Proteomes" id="UP000449547">
    <property type="component" value="Unassembled WGS sequence"/>
</dbReference>
<dbReference type="OrthoDB" id="668540at2759"/>
<protein>
    <recommendedName>
        <fullName evidence="4">PUM-HD domain-containing protein</fullName>
    </recommendedName>
</protein>
<dbReference type="GeneID" id="54779322"/>
<dbReference type="InterPro" id="IPR001313">
    <property type="entry name" value="Pumilio_RNA-bd_rpt"/>
</dbReference>
<dbReference type="Pfam" id="PF00806">
    <property type="entry name" value="PUF"/>
    <property type="match status" value="8"/>
</dbReference>
<dbReference type="VEuPathDB" id="FungiDB:DIURU_000669"/>
<evidence type="ECO:0000259" key="4">
    <source>
        <dbReference type="PROSITE" id="PS50303"/>
    </source>
</evidence>
<dbReference type="PANTHER" id="PTHR12537">
    <property type="entry name" value="RNA BINDING PROTEIN PUMILIO-RELATED"/>
    <property type="match status" value="1"/>
</dbReference>
<dbReference type="GO" id="GO:0003729">
    <property type="term" value="F:mRNA binding"/>
    <property type="evidence" value="ECO:0007669"/>
    <property type="project" value="TreeGrafter"/>
</dbReference>
<reference evidence="5 6" key="1">
    <citation type="submission" date="2019-07" db="EMBL/GenBank/DDBJ databases">
        <title>Genome assembly of two rare yeast pathogens: Diutina rugosa and Trichomonascus ciferrii.</title>
        <authorList>
            <person name="Mixao V."/>
            <person name="Saus E."/>
            <person name="Hansen A."/>
            <person name="Lass-Flor C."/>
            <person name="Gabaldon T."/>
        </authorList>
    </citation>
    <scope>NUCLEOTIDE SEQUENCE [LARGE SCALE GENOMIC DNA]</scope>
    <source>
        <strain evidence="5 6">CBS 613</strain>
    </source>
</reference>
<feature type="repeat" description="Pumilio" evidence="2">
    <location>
        <begin position="436"/>
        <end position="471"/>
    </location>
</feature>
<feature type="repeat" description="Pumilio" evidence="2">
    <location>
        <begin position="324"/>
        <end position="363"/>
    </location>
</feature>
<comment type="caution">
    <text evidence="5">The sequence shown here is derived from an EMBL/GenBank/DDBJ whole genome shotgun (WGS) entry which is preliminary data.</text>
</comment>
<dbReference type="FunFam" id="1.25.10.10:FF:000237">
    <property type="entry name" value="Pumilio homolog 9"/>
    <property type="match status" value="1"/>
</dbReference>
<feature type="region of interest" description="Disordered" evidence="3">
    <location>
        <begin position="1"/>
        <end position="78"/>
    </location>
</feature>
<dbReference type="RefSeq" id="XP_034014336.1">
    <property type="nucleotide sequence ID" value="XM_034158942.1"/>
</dbReference>
<dbReference type="InterPro" id="IPR033133">
    <property type="entry name" value="PUM-HD"/>
</dbReference>
<dbReference type="AlphaFoldDB" id="A0A642UWT8"/>
<feature type="repeat" description="Pumilio" evidence="2">
    <location>
        <begin position="400"/>
        <end position="435"/>
    </location>
</feature>
<feature type="repeat" description="Pumilio" evidence="2">
    <location>
        <begin position="472"/>
        <end position="509"/>
    </location>
</feature>
<feature type="domain" description="PUM-HD" evidence="4">
    <location>
        <begin position="227"/>
        <end position="570"/>
    </location>
</feature>
<dbReference type="EMBL" id="SWFT01000027">
    <property type="protein sequence ID" value="KAA8906985.1"/>
    <property type="molecule type" value="Genomic_DNA"/>
</dbReference>
<dbReference type="GO" id="GO:0010629">
    <property type="term" value="P:negative regulation of gene expression"/>
    <property type="evidence" value="ECO:0007669"/>
    <property type="project" value="UniProtKB-ARBA"/>
</dbReference>
<gene>
    <name evidence="5" type="ORF">DIURU_000669</name>
</gene>
<evidence type="ECO:0000256" key="1">
    <source>
        <dbReference type="ARBA" id="ARBA00022737"/>
    </source>
</evidence>
<feature type="repeat" description="Pumilio" evidence="2">
    <location>
        <begin position="364"/>
        <end position="399"/>
    </location>
</feature>
<dbReference type="InterPro" id="IPR016024">
    <property type="entry name" value="ARM-type_fold"/>
</dbReference>
<organism evidence="5 6">
    <name type="scientific">Diutina rugosa</name>
    <name type="common">Yeast</name>
    <name type="synonym">Candida rugosa</name>
    <dbReference type="NCBI Taxonomy" id="5481"/>
    <lineage>
        <taxon>Eukaryota</taxon>
        <taxon>Fungi</taxon>
        <taxon>Dikarya</taxon>
        <taxon>Ascomycota</taxon>
        <taxon>Saccharomycotina</taxon>
        <taxon>Pichiomycetes</taxon>
        <taxon>Debaryomycetaceae</taxon>
        <taxon>Diutina</taxon>
    </lineage>
</organism>
<keyword evidence="1" id="KW-0677">Repeat</keyword>
<dbReference type="Gene3D" id="1.25.10.10">
    <property type="entry name" value="Leucine-rich Repeat Variant"/>
    <property type="match status" value="1"/>
</dbReference>